<dbReference type="InterPro" id="IPR036625">
    <property type="entry name" value="E3-bd_dom_sf"/>
</dbReference>
<dbReference type="InterPro" id="IPR011335">
    <property type="entry name" value="Restrct_endonuc-II-like"/>
</dbReference>
<dbReference type="SUPFAM" id="SSF52980">
    <property type="entry name" value="Restriction endonuclease-like"/>
    <property type="match status" value="1"/>
</dbReference>
<keyword evidence="4" id="KW-1185">Reference proteome</keyword>
<keyword evidence="1" id="KW-0238">DNA-binding</keyword>
<evidence type="ECO:0000313" key="4">
    <source>
        <dbReference type="Proteomes" id="UP001157126"/>
    </source>
</evidence>
<gene>
    <name evidence="3" type="ORF">GCM10025883_25150</name>
</gene>
<comment type="caution">
    <text evidence="3">The sequence shown here is derived from an EMBL/GenBank/DDBJ whole genome shotgun (WGS) entry which is preliminary data.</text>
</comment>
<organism evidence="3 4">
    <name type="scientific">Mobilicoccus caccae</name>
    <dbReference type="NCBI Taxonomy" id="1859295"/>
    <lineage>
        <taxon>Bacteria</taxon>
        <taxon>Bacillati</taxon>
        <taxon>Actinomycetota</taxon>
        <taxon>Actinomycetes</taxon>
        <taxon>Micrococcales</taxon>
        <taxon>Dermatophilaceae</taxon>
        <taxon>Mobilicoccus</taxon>
    </lineage>
</organism>
<protein>
    <recommendedName>
        <fullName evidence="2">ERCC4 domain-containing protein</fullName>
    </recommendedName>
</protein>
<dbReference type="Pfam" id="PF23359">
    <property type="entry name" value="Lsr2_DNA-bd"/>
    <property type="match status" value="1"/>
</dbReference>
<dbReference type="InterPro" id="IPR006166">
    <property type="entry name" value="ERCC4_domain"/>
</dbReference>
<dbReference type="EMBL" id="BSUO01000001">
    <property type="protein sequence ID" value="GMA40470.1"/>
    <property type="molecule type" value="Genomic_DNA"/>
</dbReference>
<accession>A0ABQ6ISX5</accession>
<name>A0ABQ6ISX5_9MICO</name>
<dbReference type="Gene3D" id="3.40.50.10130">
    <property type="match status" value="1"/>
</dbReference>
<evidence type="ECO:0000259" key="2">
    <source>
        <dbReference type="SMART" id="SM00891"/>
    </source>
</evidence>
<dbReference type="SMART" id="SM00891">
    <property type="entry name" value="ERCC4"/>
    <property type="match status" value="1"/>
</dbReference>
<feature type="domain" description="ERCC4" evidence="2">
    <location>
        <begin position="128"/>
        <end position="208"/>
    </location>
</feature>
<evidence type="ECO:0000256" key="1">
    <source>
        <dbReference type="ARBA" id="ARBA00023125"/>
    </source>
</evidence>
<dbReference type="Pfam" id="PF02732">
    <property type="entry name" value="ERCC4"/>
    <property type="match status" value="1"/>
</dbReference>
<reference evidence="4" key="1">
    <citation type="journal article" date="2019" name="Int. J. Syst. Evol. Microbiol.">
        <title>The Global Catalogue of Microorganisms (GCM) 10K type strain sequencing project: providing services to taxonomists for standard genome sequencing and annotation.</title>
        <authorList>
            <consortium name="The Broad Institute Genomics Platform"/>
            <consortium name="The Broad Institute Genome Sequencing Center for Infectious Disease"/>
            <person name="Wu L."/>
            <person name="Ma J."/>
        </authorList>
    </citation>
    <scope>NUCLEOTIDE SEQUENCE [LARGE SCALE GENOMIC DNA]</scope>
    <source>
        <strain evidence="4">NBRC 113072</strain>
    </source>
</reference>
<proteinExistence type="predicted"/>
<dbReference type="Gene3D" id="4.10.320.10">
    <property type="entry name" value="E3-binding domain"/>
    <property type="match status" value="1"/>
</dbReference>
<dbReference type="RefSeq" id="WP_284304171.1">
    <property type="nucleotide sequence ID" value="NZ_BSUO01000001.1"/>
</dbReference>
<evidence type="ECO:0000313" key="3">
    <source>
        <dbReference type="EMBL" id="GMA40470.1"/>
    </source>
</evidence>
<sequence>MTDDFVIAVNPEEETTLPYLVRLPLGREGVVLKVKEVWPRTAKVYCHPTTWPADPTIVQRVPVRSCTRRGASIDLVLDRSRENRSQFVFTRVRGGREAIFWQSNRTAKMARPGLTVPTARASGIADMTILVDSHERYGWRFAAQKATTVKRHLDVGDYAVEADGRVVAAVERKSLDDLVSTLTSGRLRYVLAELATVGHGAVVVEDRYSAVFGLKHVRPSSVAEGLAECAVRFPGVPVFFADSRPLAQEWTYRFFGAALTEQAAGIDAERRVLALSSAGPLAAEVGDSSARRGTPAQVAAQPTPAQVRRWAVSVGLTVSDRGRIRADVLEAYRRAHA</sequence>
<dbReference type="InterPro" id="IPR055370">
    <property type="entry name" value="Lsr2_DNA-bd"/>
</dbReference>
<dbReference type="Proteomes" id="UP001157126">
    <property type="component" value="Unassembled WGS sequence"/>
</dbReference>